<reference evidence="8 9" key="1">
    <citation type="journal article" date="2018" name="Cell">
        <title>The Chara Genome: Secondary Complexity and Implications for Plant Terrestrialization.</title>
        <authorList>
            <person name="Nishiyama T."/>
            <person name="Sakayama H."/>
            <person name="Vries J.D."/>
            <person name="Buschmann H."/>
            <person name="Saint-Marcoux D."/>
            <person name="Ullrich K.K."/>
            <person name="Haas F.B."/>
            <person name="Vanderstraeten L."/>
            <person name="Becker D."/>
            <person name="Lang D."/>
            <person name="Vosolsobe S."/>
            <person name="Rombauts S."/>
            <person name="Wilhelmsson P.K.I."/>
            <person name="Janitza P."/>
            <person name="Kern R."/>
            <person name="Heyl A."/>
            <person name="Rumpler F."/>
            <person name="Villalobos L.I.A.C."/>
            <person name="Clay J.M."/>
            <person name="Skokan R."/>
            <person name="Toyoda A."/>
            <person name="Suzuki Y."/>
            <person name="Kagoshima H."/>
            <person name="Schijlen E."/>
            <person name="Tajeshwar N."/>
            <person name="Catarino B."/>
            <person name="Hetherington A.J."/>
            <person name="Saltykova A."/>
            <person name="Bonnot C."/>
            <person name="Breuninger H."/>
            <person name="Symeonidi A."/>
            <person name="Radhakrishnan G.V."/>
            <person name="Van Nieuwerburgh F."/>
            <person name="Deforce D."/>
            <person name="Chang C."/>
            <person name="Karol K.G."/>
            <person name="Hedrich R."/>
            <person name="Ulvskov P."/>
            <person name="Glockner G."/>
            <person name="Delwiche C.F."/>
            <person name="Petrasek J."/>
            <person name="Van de Peer Y."/>
            <person name="Friml J."/>
            <person name="Beilby M."/>
            <person name="Dolan L."/>
            <person name="Kohara Y."/>
            <person name="Sugano S."/>
            <person name="Fujiyama A."/>
            <person name="Delaux P.-M."/>
            <person name="Quint M."/>
            <person name="TheiBen G."/>
            <person name="Hagemann M."/>
            <person name="Harholt J."/>
            <person name="Dunand C."/>
            <person name="Zachgo S."/>
            <person name="Langdale J."/>
            <person name="Maumus F."/>
            <person name="Straeten D.V.D."/>
            <person name="Gould S.B."/>
            <person name="Rensing S.A."/>
        </authorList>
    </citation>
    <scope>NUCLEOTIDE SEQUENCE [LARGE SCALE GENOMIC DNA]</scope>
    <source>
        <strain evidence="8 9">S276</strain>
    </source>
</reference>
<dbReference type="GO" id="GO:0005730">
    <property type="term" value="C:nucleolus"/>
    <property type="evidence" value="ECO:0007669"/>
    <property type="project" value="TreeGrafter"/>
</dbReference>
<accession>A0A388ME13</accession>
<keyword evidence="9" id="KW-1185">Reference proteome</keyword>
<dbReference type="STRING" id="69332.A0A388ME13"/>
<protein>
    <recommendedName>
        <fullName evidence="5">Poly [ADP-ribose] polymerase</fullName>
        <shortName evidence="5">PARP</shortName>
        <ecNumber evidence="5">2.4.2.-</ecNumber>
    </recommendedName>
</protein>
<dbReference type="InterPro" id="IPR012317">
    <property type="entry name" value="Poly(ADP-ribose)pol_cat_dom"/>
</dbReference>
<dbReference type="OMA" id="MWSTTIC"/>
<evidence type="ECO:0000256" key="3">
    <source>
        <dbReference type="ARBA" id="ARBA00023027"/>
    </source>
</evidence>
<dbReference type="PANTHER" id="PTHR10459">
    <property type="entry name" value="DNA LIGASE"/>
    <property type="match status" value="1"/>
</dbReference>
<dbReference type="Gramene" id="GBG92800">
    <property type="protein sequence ID" value="GBG92800"/>
    <property type="gene ID" value="CBR_g57225"/>
</dbReference>
<keyword evidence="6" id="KW-1133">Transmembrane helix</keyword>
<evidence type="ECO:0000256" key="1">
    <source>
        <dbReference type="ARBA" id="ARBA00022676"/>
    </source>
</evidence>
<proteinExistence type="predicted"/>
<name>A0A388ME13_CHABU</name>
<evidence type="ECO:0000256" key="2">
    <source>
        <dbReference type="ARBA" id="ARBA00022679"/>
    </source>
</evidence>
<evidence type="ECO:0000259" key="7">
    <source>
        <dbReference type="PROSITE" id="PS51059"/>
    </source>
</evidence>
<dbReference type="AlphaFoldDB" id="A0A388ME13"/>
<dbReference type="PROSITE" id="PS51059">
    <property type="entry name" value="PARP_CATALYTIC"/>
    <property type="match status" value="1"/>
</dbReference>
<dbReference type="OrthoDB" id="2017365at2759"/>
<dbReference type="GO" id="GO:0006302">
    <property type="term" value="P:double-strand break repair"/>
    <property type="evidence" value="ECO:0007669"/>
    <property type="project" value="TreeGrafter"/>
</dbReference>
<evidence type="ECO:0000256" key="5">
    <source>
        <dbReference type="RuleBase" id="RU362114"/>
    </source>
</evidence>
<keyword evidence="1 5" id="KW-0328">Glycosyltransferase</keyword>
<dbReference type="EMBL" id="BFEA01001138">
    <property type="protein sequence ID" value="GBG92800.1"/>
    <property type="molecule type" value="Genomic_DNA"/>
</dbReference>
<evidence type="ECO:0000313" key="8">
    <source>
        <dbReference type="EMBL" id="GBG92800.1"/>
    </source>
</evidence>
<keyword evidence="6" id="KW-0812">Transmembrane</keyword>
<keyword evidence="2 5" id="KW-0808">Transferase</keyword>
<evidence type="ECO:0000256" key="4">
    <source>
        <dbReference type="ARBA" id="ARBA00033987"/>
    </source>
</evidence>
<comment type="caution">
    <text evidence="8">The sequence shown here is derived from an EMBL/GenBank/DDBJ whole genome shotgun (WGS) entry which is preliminary data.</text>
</comment>
<evidence type="ECO:0000313" key="9">
    <source>
        <dbReference type="Proteomes" id="UP000265515"/>
    </source>
</evidence>
<comment type="catalytic activity">
    <reaction evidence="4">
        <text>NAD(+) + (ADP-D-ribosyl)n-acceptor = nicotinamide + (ADP-D-ribosyl)n+1-acceptor + H(+).</text>
        <dbReference type="EC" id="2.4.2.30"/>
    </reaction>
</comment>
<dbReference type="GO" id="GO:0070212">
    <property type="term" value="P:protein poly-ADP-ribosylation"/>
    <property type="evidence" value="ECO:0007669"/>
    <property type="project" value="TreeGrafter"/>
</dbReference>
<organism evidence="8 9">
    <name type="scientific">Chara braunii</name>
    <name type="common">Braun's stonewort</name>
    <dbReference type="NCBI Taxonomy" id="69332"/>
    <lineage>
        <taxon>Eukaryota</taxon>
        <taxon>Viridiplantae</taxon>
        <taxon>Streptophyta</taxon>
        <taxon>Charophyceae</taxon>
        <taxon>Charales</taxon>
        <taxon>Characeae</taxon>
        <taxon>Chara</taxon>
    </lineage>
</organism>
<sequence>MWSTTICMQYTSLTRGASFLDWGDKRLVKALLMFLSLNVGVGVGWDCGVGLGLRYGWWRPGLRIAPPEAPVTGYMFGKGVYFADMVSKSANYCCTRPGGSDAVLLLAEVALGDMRELTDADYNANKLPPGKLSTKGLGKVAPDPKDAIKLPDGTVVPLGKGKDTNVDKGYLCYNEYIVYNVDQIRMRYVLRVKFQN</sequence>
<dbReference type="Gene3D" id="3.90.228.10">
    <property type="match status" value="1"/>
</dbReference>
<gene>
    <name evidence="8" type="ORF">CBR_g57225</name>
</gene>
<dbReference type="Pfam" id="PF00644">
    <property type="entry name" value="PARP"/>
    <property type="match status" value="1"/>
</dbReference>
<keyword evidence="6" id="KW-0472">Membrane</keyword>
<dbReference type="EC" id="2.4.2.-" evidence="5"/>
<dbReference type="GO" id="GO:0003950">
    <property type="term" value="F:NAD+ poly-ADP-ribosyltransferase activity"/>
    <property type="evidence" value="ECO:0007669"/>
    <property type="project" value="UniProtKB-UniRule"/>
</dbReference>
<feature type="transmembrane region" description="Helical" evidence="6">
    <location>
        <begin position="30"/>
        <end position="53"/>
    </location>
</feature>
<dbReference type="InterPro" id="IPR050800">
    <property type="entry name" value="ARTD/PARP"/>
</dbReference>
<dbReference type="GO" id="GO:1990404">
    <property type="term" value="F:NAD+-protein mono-ADP-ribosyltransferase activity"/>
    <property type="evidence" value="ECO:0007669"/>
    <property type="project" value="TreeGrafter"/>
</dbReference>
<feature type="domain" description="PARP catalytic" evidence="7">
    <location>
        <begin position="1"/>
        <end position="196"/>
    </location>
</feature>
<keyword evidence="3 5" id="KW-0520">NAD</keyword>
<dbReference type="PANTHER" id="PTHR10459:SF60">
    <property type="entry name" value="POLY [ADP-RIBOSE] POLYMERASE 2"/>
    <property type="match status" value="1"/>
</dbReference>
<dbReference type="SUPFAM" id="SSF56399">
    <property type="entry name" value="ADP-ribosylation"/>
    <property type="match status" value="1"/>
</dbReference>
<evidence type="ECO:0000256" key="6">
    <source>
        <dbReference type="SAM" id="Phobius"/>
    </source>
</evidence>
<dbReference type="Proteomes" id="UP000265515">
    <property type="component" value="Unassembled WGS sequence"/>
</dbReference>